<evidence type="ECO:0000313" key="2">
    <source>
        <dbReference type="Proteomes" id="UP000180133"/>
    </source>
</evidence>
<dbReference type="EMBL" id="MKFT01000012">
    <property type="protein sequence ID" value="OHY92990.1"/>
    <property type="molecule type" value="Genomic_DNA"/>
</dbReference>
<reference evidence="1 2" key="1">
    <citation type="submission" date="2016-09" db="EMBL/GenBank/DDBJ databases">
        <title>Isolation, identification and antibiotic sensitivity analysis of bacterial pathogen from juvenile Hippocampus erectus with tail-rotted disease.</title>
        <authorList>
            <person name="Yang Q."/>
        </authorList>
    </citation>
    <scope>NUCLEOTIDE SEQUENCE [LARGE SCALE GENOMIC DNA]</scope>
    <source>
        <strain evidence="1 2">HM-10</strain>
    </source>
</reference>
<proteinExistence type="predicted"/>
<organism evidence="1 2">
    <name type="scientific">Vibrio rotiferianus</name>
    <dbReference type="NCBI Taxonomy" id="190895"/>
    <lineage>
        <taxon>Bacteria</taxon>
        <taxon>Pseudomonadati</taxon>
        <taxon>Pseudomonadota</taxon>
        <taxon>Gammaproteobacteria</taxon>
        <taxon>Vibrionales</taxon>
        <taxon>Vibrionaceae</taxon>
        <taxon>Vibrio</taxon>
    </lineage>
</organism>
<evidence type="ECO:0000313" key="1">
    <source>
        <dbReference type="EMBL" id="OHY92990.1"/>
    </source>
</evidence>
<sequence length="249" mass="29291">MARKKLPKVFKPLPPFNPIIPQNNFYLSFISNELMYRQGLDIYAVAVFANIAGRYKREKIKRWKENLIYLMQRPQQEIADDLDISLRKVRDSIKLLEHKGLLHVVPQMTASYYVPLDPVDEDYPRMLECVNRHRTGGDWQEINYFLPRKRNKKQKPKSVEKVINSEVKGATKEVKYPITITQFTMPLAAELLSGYKDVEVFFYSPEKGYLMLSDNFRDCMPEADIKAFEKEHKIVMCTIDEGNRDFENE</sequence>
<gene>
    <name evidence="1" type="ORF">BI375_05895</name>
</gene>
<protein>
    <submittedName>
        <fullName evidence="1">Uncharacterized protein</fullName>
    </submittedName>
</protein>
<dbReference type="RefSeq" id="WP_071234731.1">
    <property type="nucleotide sequence ID" value="NZ_KV861316.1"/>
</dbReference>
<name>A0ABX3D872_9VIBR</name>
<accession>A0ABX3D872</accession>
<comment type="caution">
    <text evidence="1">The sequence shown here is derived from an EMBL/GenBank/DDBJ whole genome shotgun (WGS) entry which is preliminary data.</text>
</comment>
<dbReference type="Proteomes" id="UP000180133">
    <property type="component" value="Unassembled WGS sequence"/>
</dbReference>
<keyword evidence="2" id="KW-1185">Reference proteome</keyword>